<reference evidence="2 3" key="1">
    <citation type="submission" date="2016-10" db="EMBL/GenBank/DDBJ databases">
        <authorList>
            <person name="de Groot N.N."/>
        </authorList>
    </citation>
    <scope>NUCLEOTIDE SEQUENCE [LARGE SCALE GENOMIC DNA]</scope>
    <source>
        <strain evidence="2 3">Nm1</strain>
    </source>
</reference>
<name>A0A1H3G2A1_9PROT</name>
<dbReference type="GO" id="GO:0003677">
    <property type="term" value="F:DNA binding"/>
    <property type="evidence" value="ECO:0007669"/>
    <property type="project" value="UniProtKB-KW"/>
</dbReference>
<organism evidence="2 3">
    <name type="scientific">Nitrosomonas halophila</name>
    <dbReference type="NCBI Taxonomy" id="44576"/>
    <lineage>
        <taxon>Bacteria</taxon>
        <taxon>Pseudomonadati</taxon>
        <taxon>Pseudomonadota</taxon>
        <taxon>Betaproteobacteria</taxon>
        <taxon>Nitrosomonadales</taxon>
        <taxon>Nitrosomonadaceae</taxon>
        <taxon>Nitrosomonas</taxon>
    </lineage>
</organism>
<gene>
    <name evidence="2" type="ORF">SAMN05421881_101371</name>
</gene>
<keyword evidence="3" id="KW-1185">Reference proteome</keyword>
<dbReference type="STRING" id="44576.SAMN05421881_101371"/>
<evidence type="ECO:0000313" key="3">
    <source>
        <dbReference type="Proteomes" id="UP000198640"/>
    </source>
</evidence>
<dbReference type="Proteomes" id="UP000198640">
    <property type="component" value="Unassembled WGS sequence"/>
</dbReference>
<dbReference type="AlphaFoldDB" id="A0A1H3G2A1"/>
<sequence>MSSTLALLDDIRRVLHLKHYSLHTGRTCCDWIWQFVKFHRMTQRPSLFDHAAAGTGAFLMHLATQRGIFSLFPAEISGLNA</sequence>
<keyword evidence="1" id="KW-0238">DNA-binding</keyword>
<dbReference type="InterPro" id="IPR010998">
    <property type="entry name" value="Integrase_recombinase_N"/>
</dbReference>
<proteinExistence type="predicted"/>
<protein>
    <submittedName>
        <fullName evidence="2">Uncharacterized protein</fullName>
    </submittedName>
</protein>
<accession>A0A1H3G2A1</accession>
<dbReference type="EMBL" id="FNOY01000013">
    <property type="protein sequence ID" value="SDX96554.1"/>
    <property type="molecule type" value="Genomic_DNA"/>
</dbReference>
<dbReference type="Gene3D" id="1.10.150.130">
    <property type="match status" value="1"/>
</dbReference>
<evidence type="ECO:0000256" key="1">
    <source>
        <dbReference type="ARBA" id="ARBA00023125"/>
    </source>
</evidence>
<evidence type="ECO:0000313" key="2">
    <source>
        <dbReference type="EMBL" id="SDX96554.1"/>
    </source>
</evidence>